<dbReference type="GO" id="GO:0051537">
    <property type="term" value="F:2 iron, 2 sulfur cluster binding"/>
    <property type="evidence" value="ECO:0007669"/>
    <property type="project" value="UniProtKB-KW"/>
</dbReference>
<reference evidence="7" key="2">
    <citation type="submission" date="2020-09" db="EMBL/GenBank/DDBJ databases">
        <authorList>
            <person name="Sun Q."/>
            <person name="Zhou Y."/>
        </authorList>
    </citation>
    <scope>NUCLEOTIDE SEQUENCE</scope>
    <source>
        <strain evidence="7">CGMCC 1.12827</strain>
    </source>
</reference>
<proteinExistence type="predicted"/>
<gene>
    <name evidence="7" type="primary">coxS</name>
    <name evidence="7" type="ORF">GCM10011489_36910</name>
</gene>
<dbReference type="SUPFAM" id="SSF54292">
    <property type="entry name" value="2Fe-2S ferredoxin-like"/>
    <property type="match status" value="1"/>
</dbReference>
<evidence type="ECO:0000313" key="7">
    <source>
        <dbReference type="EMBL" id="GGB46158.1"/>
    </source>
</evidence>
<dbReference type="GO" id="GO:0016491">
    <property type="term" value="F:oxidoreductase activity"/>
    <property type="evidence" value="ECO:0007669"/>
    <property type="project" value="UniProtKB-KW"/>
</dbReference>
<dbReference type="InterPro" id="IPR002888">
    <property type="entry name" value="2Fe-2S-bd"/>
</dbReference>
<dbReference type="InterPro" id="IPR012675">
    <property type="entry name" value="Beta-grasp_dom_sf"/>
</dbReference>
<reference evidence="7" key="1">
    <citation type="journal article" date="2014" name="Int. J. Syst. Evol. Microbiol.">
        <title>Complete genome sequence of Corynebacterium casei LMG S-19264T (=DSM 44701T), isolated from a smear-ripened cheese.</title>
        <authorList>
            <consortium name="US DOE Joint Genome Institute (JGI-PGF)"/>
            <person name="Walter F."/>
            <person name="Albersmeier A."/>
            <person name="Kalinowski J."/>
            <person name="Ruckert C."/>
        </authorList>
    </citation>
    <scope>NUCLEOTIDE SEQUENCE</scope>
    <source>
        <strain evidence="7">CGMCC 1.12827</strain>
    </source>
</reference>
<dbReference type="Proteomes" id="UP000621454">
    <property type="component" value="Unassembled WGS sequence"/>
</dbReference>
<keyword evidence="8" id="KW-1185">Reference proteome</keyword>
<dbReference type="InterPro" id="IPR051452">
    <property type="entry name" value="Diverse_Oxidoreductases"/>
</dbReference>
<organism evidence="7 8">
    <name type="scientific">Gordonia jinhuaensis</name>
    <dbReference type="NCBI Taxonomy" id="1517702"/>
    <lineage>
        <taxon>Bacteria</taxon>
        <taxon>Bacillati</taxon>
        <taxon>Actinomycetota</taxon>
        <taxon>Actinomycetes</taxon>
        <taxon>Mycobacteriales</taxon>
        <taxon>Gordoniaceae</taxon>
        <taxon>Gordonia</taxon>
    </lineage>
</organism>
<accession>A0A916TI77</accession>
<dbReference type="Gene3D" id="1.10.150.120">
    <property type="entry name" value="[2Fe-2S]-binding domain"/>
    <property type="match status" value="1"/>
</dbReference>
<comment type="caution">
    <text evidence="7">The sequence shown here is derived from an EMBL/GenBank/DDBJ whole genome shotgun (WGS) entry which is preliminary data.</text>
</comment>
<dbReference type="PROSITE" id="PS00197">
    <property type="entry name" value="2FE2S_FER_1"/>
    <property type="match status" value="1"/>
</dbReference>
<dbReference type="Pfam" id="PF00111">
    <property type="entry name" value="Fer2"/>
    <property type="match status" value="1"/>
</dbReference>
<evidence type="ECO:0000256" key="5">
    <source>
        <dbReference type="ARBA" id="ARBA00023014"/>
    </source>
</evidence>
<evidence type="ECO:0000256" key="1">
    <source>
        <dbReference type="ARBA" id="ARBA00022714"/>
    </source>
</evidence>
<keyword evidence="3" id="KW-0560">Oxidoreductase</keyword>
<dbReference type="PANTHER" id="PTHR44379">
    <property type="entry name" value="OXIDOREDUCTASE WITH IRON-SULFUR SUBUNIT"/>
    <property type="match status" value="1"/>
</dbReference>
<keyword evidence="2" id="KW-0479">Metal-binding</keyword>
<dbReference type="PANTHER" id="PTHR44379:SF8">
    <property type="entry name" value="XANTHINE DEHYDROGENASE IRON-SULFUR-BINDING SUBUNIT XDHC-RELATED"/>
    <property type="match status" value="1"/>
</dbReference>
<dbReference type="Gene3D" id="3.10.20.30">
    <property type="match status" value="1"/>
</dbReference>
<dbReference type="GO" id="GO:0046872">
    <property type="term" value="F:metal ion binding"/>
    <property type="evidence" value="ECO:0007669"/>
    <property type="project" value="UniProtKB-KW"/>
</dbReference>
<keyword evidence="1" id="KW-0001">2Fe-2S</keyword>
<dbReference type="SUPFAM" id="SSF47741">
    <property type="entry name" value="CO dehydrogenase ISP C-domain like"/>
    <property type="match status" value="1"/>
</dbReference>
<dbReference type="InterPro" id="IPR036884">
    <property type="entry name" value="2Fe-2S-bd_dom_sf"/>
</dbReference>
<evidence type="ECO:0000256" key="3">
    <source>
        <dbReference type="ARBA" id="ARBA00023002"/>
    </source>
</evidence>
<dbReference type="Pfam" id="PF01799">
    <property type="entry name" value="Fer2_2"/>
    <property type="match status" value="1"/>
</dbReference>
<dbReference type="InterPro" id="IPR001041">
    <property type="entry name" value="2Fe-2S_ferredoxin-type"/>
</dbReference>
<dbReference type="AlphaFoldDB" id="A0A916TI77"/>
<dbReference type="InterPro" id="IPR036010">
    <property type="entry name" value="2Fe-2S_ferredoxin-like_sf"/>
</dbReference>
<evidence type="ECO:0000259" key="6">
    <source>
        <dbReference type="PROSITE" id="PS51085"/>
    </source>
</evidence>
<sequence length="172" mass="17888">MSTSAHSAHVVSFRLNGHPMDVEAEGGESLLSVLRDQIGMRGTKNACTQGECGSCTVHIDGTPVCSCLVPVGQCADASITTIEGLAATDTGARLQQAFITAGAVQCGFCTPGLVMQAAALQHRPVEDDEMSPAPLAFTDNEIREHLSGNLCRCTGYDKIVNAVRAAVNGEPS</sequence>
<feature type="domain" description="2Fe-2S ferredoxin-type" evidence="6">
    <location>
        <begin position="9"/>
        <end position="85"/>
    </location>
</feature>
<dbReference type="EMBL" id="BMGC01000047">
    <property type="protein sequence ID" value="GGB46158.1"/>
    <property type="molecule type" value="Genomic_DNA"/>
</dbReference>
<evidence type="ECO:0000256" key="4">
    <source>
        <dbReference type="ARBA" id="ARBA00023004"/>
    </source>
</evidence>
<evidence type="ECO:0000256" key="2">
    <source>
        <dbReference type="ARBA" id="ARBA00022723"/>
    </source>
</evidence>
<dbReference type="InterPro" id="IPR006058">
    <property type="entry name" value="2Fe2S_fd_BS"/>
</dbReference>
<dbReference type="CDD" id="cd00207">
    <property type="entry name" value="fer2"/>
    <property type="match status" value="1"/>
</dbReference>
<keyword evidence="5" id="KW-0411">Iron-sulfur</keyword>
<dbReference type="PROSITE" id="PS51085">
    <property type="entry name" value="2FE2S_FER_2"/>
    <property type="match status" value="1"/>
</dbReference>
<protein>
    <submittedName>
        <fullName evidence="7">Carbon-monoxide dehydrogenase small subunit</fullName>
    </submittedName>
</protein>
<evidence type="ECO:0000313" key="8">
    <source>
        <dbReference type="Proteomes" id="UP000621454"/>
    </source>
</evidence>
<dbReference type="RefSeq" id="WP_229742883.1">
    <property type="nucleotide sequence ID" value="NZ_BMGC01000047.1"/>
</dbReference>
<keyword evidence="4" id="KW-0408">Iron</keyword>
<name>A0A916TI77_9ACTN</name>